<name>A0AAD6DK06_9EURO</name>
<sequence length="299" mass="32725">MAHLMKTQQKIPRLNRSNEVLTSAQRWQAVVNRDATVDSFVYAVLTTKIYCRPSCSARLARRANVKFYNTPSEAENAGFRPCKRCQPQSGRTAAQSNPQTAIIYKACEQIRDELAAGLKPSLQGLATRAGLTSSHFHRVFKKHTGVTPGQYASGLLVSTSTCTATTRPLSESSTSDTLSDIETPSGGSWRMEEGVMMMVMMKEPNLDLGDGVLEGPMAGLSAVETSLGGNSTSPSSLDKDSSWKEWNEFDVLLAAESGETSSLDLMSIDPRVLSSLNEVSFLYVEYKYGIWTFIQVDNP</sequence>
<comment type="cofactor">
    <cofactor evidence="1">
        <name>Zn(2+)</name>
        <dbReference type="ChEBI" id="CHEBI:29105"/>
    </cofactor>
</comment>
<evidence type="ECO:0000256" key="5">
    <source>
        <dbReference type="ARBA" id="ARBA00023163"/>
    </source>
</evidence>
<organism evidence="8 9">
    <name type="scientific">Penicillium hetheringtonii</name>
    <dbReference type="NCBI Taxonomy" id="911720"/>
    <lineage>
        <taxon>Eukaryota</taxon>
        <taxon>Fungi</taxon>
        <taxon>Dikarya</taxon>
        <taxon>Ascomycota</taxon>
        <taxon>Pezizomycotina</taxon>
        <taxon>Eurotiomycetes</taxon>
        <taxon>Eurotiomycetidae</taxon>
        <taxon>Eurotiales</taxon>
        <taxon>Aspergillaceae</taxon>
        <taxon>Penicillium</taxon>
    </lineage>
</organism>
<dbReference type="GO" id="GO:0003700">
    <property type="term" value="F:DNA-binding transcription factor activity"/>
    <property type="evidence" value="ECO:0007669"/>
    <property type="project" value="InterPro"/>
</dbReference>
<dbReference type="SUPFAM" id="SSF57884">
    <property type="entry name" value="Ada DNA repair protein, N-terminal domain (N-Ada 10)"/>
    <property type="match status" value="1"/>
</dbReference>
<dbReference type="GO" id="GO:0043565">
    <property type="term" value="F:sequence-specific DNA binding"/>
    <property type="evidence" value="ECO:0007669"/>
    <property type="project" value="InterPro"/>
</dbReference>
<feature type="region of interest" description="Disordered" evidence="6">
    <location>
        <begin position="166"/>
        <end position="188"/>
    </location>
</feature>
<dbReference type="InterPro" id="IPR035451">
    <property type="entry name" value="Ada-like_dom_sf"/>
</dbReference>
<keyword evidence="5" id="KW-0804">Transcription</keyword>
<protein>
    <submittedName>
        <fullName evidence="8">Ada DNA repair metal-binding</fullName>
    </submittedName>
</protein>
<dbReference type="PROSITE" id="PS01124">
    <property type="entry name" value="HTH_ARAC_FAMILY_2"/>
    <property type="match status" value="1"/>
</dbReference>
<dbReference type="InterPro" id="IPR009057">
    <property type="entry name" value="Homeodomain-like_sf"/>
</dbReference>
<dbReference type="SUPFAM" id="SSF46689">
    <property type="entry name" value="Homeodomain-like"/>
    <property type="match status" value="1"/>
</dbReference>
<keyword evidence="3" id="KW-0805">Transcription regulation</keyword>
<dbReference type="GO" id="GO:0006281">
    <property type="term" value="P:DNA repair"/>
    <property type="evidence" value="ECO:0007669"/>
    <property type="project" value="InterPro"/>
</dbReference>
<evidence type="ECO:0000259" key="7">
    <source>
        <dbReference type="PROSITE" id="PS01124"/>
    </source>
</evidence>
<dbReference type="Gene3D" id="3.40.10.10">
    <property type="entry name" value="DNA Methylphosphotriester Repair Domain"/>
    <property type="match status" value="1"/>
</dbReference>
<dbReference type="GO" id="GO:0008270">
    <property type="term" value="F:zinc ion binding"/>
    <property type="evidence" value="ECO:0007669"/>
    <property type="project" value="InterPro"/>
</dbReference>
<dbReference type="Gene3D" id="1.10.10.60">
    <property type="entry name" value="Homeodomain-like"/>
    <property type="match status" value="1"/>
</dbReference>
<dbReference type="EMBL" id="JAQJAC010000004">
    <property type="protein sequence ID" value="KAJ5586318.1"/>
    <property type="molecule type" value="Genomic_DNA"/>
</dbReference>
<proteinExistence type="predicted"/>
<dbReference type="GO" id="GO:0008168">
    <property type="term" value="F:methyltransferase activity"/>
    <property type="evidence" value="ECO:0007669"/>
    <property type="project" value="UniProtKB-KW"/>
</dbReference>
<evidence type="ECO:0000256" key="1">
    <source>
        <dbReference type="ARBA" id="ARBA00001947"/>
    </source>
</evidence>
<evidence type="ECO:0000313" key="8">
    <source>
        <dbReference type="EMBL" id="KAJ5586318.1"/>
    </source>
</evidence>
<dbReference type="InterPro" id="IPR004026">
    <property type="entry name" value="Ada_DNA_repair_Zn-bd"/>
</dbReference>
<dbReference type="InterPro" id="IPR018060">
    <property type="entry name" value="HTH_AraC"/>
</dbReference>
<evidence type="ECO:0000256" key="6">
    <source>
        <dbReference type="SAM" id="MobiDB-lite"/>
    </source>
</evidence>
<gene>
    <name evidence="8" type="ORF">N7450_006105</name>
</gene>
<keyword evidence="4" id="KW-0010">Activator</keyword>
<keyword evidence="9" id="KW-1185">Reference proteome</keyword>
<feature type="domain" description="HTH araC/xylS-type" evidence="7">
    <location>
        <begin position="108"/>
        <end position="154"/>
    </location>
</feature>
<comment type="caution">
    <text evidence="8">The sequence shown here is derived from an EMBL/GenBank/DDBJ whole genome shotgun (WGS) entry which is preliminary data.</text>
</comment>
<dbReference type="Proteomes" id="UP001216150">
    <property type="component" value="Unassembled WGS sequence"/>
</dbReference>
<evidence type="ECO:0000313" key="9">
    <source>
        <dbReference type="Proteomes" id="UP001216150"/>
    </source>
</evidence>
<dbReference type="GO" id="GO:0032259">
    <property type="term" value="P:methylation"/>
    <property type="evidence" value="ECO:0007669"/>
    <property type="project" value="UniProtKB-KW"/>
</dbReference>
<evidence type="ECO:0000256" key="3">
    <source>
        <dbReference type="ARBA" id="ARBA00023015"/>
    </source>
</evidence>
<evidence type="ECO:0000256" key="2">
    <source>
        <dbReference type="ARBA" id="ARBA00022603"/>
    </source>
</evidence>
<keyword evidence="2" id="KW-0489">Methyltransferase</keyword>
<evidence type="ECO:0000256" key="4">
    <source>
        <dbReference type="ARBA" id="ARBA00023159"/>
    </source>
</evidence>
<reference evidence="8 9" key="1">
    <citation type="journal article" date="2023" name="IMA Fungus">
        <title>Comparative genomic study of the Penicillium genus elucidates a diverse pangenome and 15 lateral gene transfer events.</title>
        <authorList>
            <person name="Petersen C."/>
            <person name="Sorensen T."/>
            <person name="Nielsen M.R."/>
            <person name="Sondergaard T.E."/>
            <person name="Sorensen J.L."/>
            <person name="Fitzpatrick D.A."/>
            <person name="Frisvad J.C."/>
            <person name="Nielsen K.L."/>
        </authorList>
    </citation>
    <scope>NUCLEOTIDE SEQUENCE [LARGE SCALE GENOMIC DNA]</scope>
    <source>
        <strain evidence="8 9">IBT 29057</strain>
    </source>
</reference>
<keyword evidence="2" id="KW-0808">Transferase</keyword>
<feature type="compositionally biased region" description="Low complexity" evidence="6">
    <location>
        <begin position="169"/>
        <end position="182"/>
    </location>
</feature>
<dbReference type="AlphaFoldDB" id="A0AAD6DK06"/>
<dbReference type="Pfam" id="PF02805">
    <property type="entry name" value="Ada_Zn_binding"/>
    <property type="match status" value="1"/>
</dbReference>
<accession>A0AAD6DK06</accession>